<evidence type="ECO:0000313" key="2">
    <source>
        <dbReference type="EMBL" id="KAK7489206.1"/>
    </source>
</evidence>
<sequence>MRQSHYGNRLSFTFSVAFGLKTTSATVASSSSASEKQDGRLTNKFVDSPLRHRWQSKMAHLNYNTTGGNAMSPGQPRQPRHSLTRRSVSLPYFQPSQAYTDQDDFPAYRRCCLTASPPPCCSSLASQASSSMMTRSALQVT</sequence>
<accession>A0ABD0KPP2</accession>
<reference evidence="2 3" key="1">
    <citation type="journal article" date="2023" name="Sci. Data">
        <title>Genome assembly of the Korean intertidal mud-creeper Batillaria attramentaria.</title>
        <authorList>
            <person name="Patra A.K."/>
            <person name="Ho P.T."/>
            <person name="Jun S."/>
            <person name="Lee S.J."/>
            <person name="Kim Y."/>
            <person name="Won Y.J."/>
        </authorList>
    </citation>
    <scope>NUCLEOTIDE SEQUENCE [LARGE SCALE GENOMIC DNA]</scope>
    <source>
        <strain evidence="2">Wonlab-2016</strain>
    </source>
</reference>
<organism evidence="2 3">
    <name type="scientific">Batillaria attramentaria</name>
    <dbReference type="NCBI Taxonomy" id="370345"/>
    <lineage>
        <taxon>Eukaryota</taxon>
        <taxon>Metazoa</taxon>
        <taxon>Spiralia</taxon>
        <taxon>Lophotrochozoa</taxon>
        <taxon>Mollusca</taxon>
        <taxon>Gastropoda</taxon>
        <taxon>Caenogastropoda</taxon>
        <taxon>Sorbeoconcha</taxon>
        <taxon>Cerithioidea</taxon>
        <taxon>Batillariidae</taxon>
        <taxon>Batillaria</taxon>
    </lineage>
</organism>
<name>A0ABD0KPP2_9CAEN</name>
<comment type="caution">
    <text evidence="2">The sequence shown here is derived from an EMBL/GenBank/DDBJ whole genome shotgun (WGS) entry which is preliminary data.</text>
</comment>
<gene>
    <name evidence="2" type="ORF">BaRGS_00019584</name>
</gene>
<evidence type="ECO:0000313" key="3">
    <source>
        <dbReference type="Proteomes" id="UP001519460"/>
    </source>
</evidence>
<feature type="region of interest" description="Disordered" evidence="1">
    <location>
        <begin position="63"/>
        <end position="83"/>
    </location>
</feature>
<feature type="region of interest" description="Disordered" evidence="1">
    <location>
        <begin position="27"/>
        <end position="47"/>
    </location>
</feature>
<dbReference type="EMBL" id="JACVVK020000141">
    <property type="protein sequence ID" value="KAK7489206.1"/>
    <property type="molecule type" value="Genomic_DNA"/>
</dbReference>
<protein>
    <submittedName>
        <fullName evidence="2">Uncharacterized protein</fullName>
    </submittedName>
</protein>
<proteinExistence type="predicted"/>
<dbReference type="AlphaFoldDB" id="A0ABD0KPP2"/>
<evidence type="ECO:0000256" key="1">
    <source>
        <dbReference type="SAM" id="MobiDB-lite"/>
    </source>
</evidence>
<dbReference type="Proteomes" id="UP001519460">
    <property type="component" value="Unassembled WGS sequence"/>
</dbReference>
<keyword evidence="3" id="KW-1185">Reference proteome</keyword>